<dbReference type="AlphaFoldDB" id="A0A6M3IXY5"/>
<proteinExistence type="predicted"/>
<name>A0A6M3IXY5_9ZZZZ</name>
<evidence type="ECO:0000313" key="1">
    <source>
        <dbReference type="EMBL" id="QJA61861.1"/>
    </source>
</evidence>
<organism evidence="1">
    <name type="scientific">viral metagenome</name>
    <dbReference type="NCBI Taxonomy" id="1070528"/>
    <lineage>
        <taxon>unclassified sequences</taxon>
        <taxon>metagenomes</taxon>
        <taxon>organismal metagenomes</taxon>
    </lineage>
</organism>
<sequence length="45" mass="5190">MKKVMNLPKDTTIDDLNKIASWFNIPVAIKLREHLELWVEDGVPA</sequence>
<dbReference type="EMBL" id="MT144652">
    <property type="protein sequence ID" value="QJH96472.1"/>
    <property type="molecule type" value="Genomic_DNA"/>
</dbReference>
<dbReference type="EMBL" id="MT145198">
    <property type="protein sequence ID" value="QJI05343.1"/>
    <property type="molecule type" value="Genomic_DNA"/>
</dbReference>
<gene>
    <name evidence="3" type="ORF">MM415A00143_0018</name>
    <name evidence="1" type="ORF">MM415B00874_0017</name>
    <name evidence="2" type="ORF">TM448B00728_0020</name>
</gene>
<evidence type="ECO:0000313" key="2">
    <source>
        <dbReference type="EMBL" id="QJH96472.1"/>
    </source>
</evidence>
<protein>
    <submittedName>
        <fullName evidence="1">Uncharacterized protein</fullName>
    </submittedName>
</protein>
<reference evidence="1" key="1">
    <citation type="submission" date="2020-03" db="EMBL/GenBank/DDBJ databases">
        <title>The deep terrestrial virosphere.</title>
        <authorList>
            <person name="Holmfeldt K."/>
            <person name="Nilsson E."/>
            <person name="Simone D."/>
            <person name="Lopez-Fernandez M."/>
            <person name="Wu X."/>
            <person name="de Brujin I."/>
            <person name="Lundin D."/>
            <person name="Andersson A."/>
            <person name="Bertilsson S."/>
            <person name="Dopson M."/>
        </authorList>
    </citation>
    <scope>NUCLEOTIDE SEQUENCE</scope>
    <source>
        <strain evidence="3">MM415A00143</strain>
        <strain evidence="1">MM415B00874</strain>
        <strain evidence="2">TM448B00728</strain>
    </source>
</reference>
<accession>A0A6M3IXY5</accession>
<evidence type="ECO:0000313" key="3">
    <source>
        <dbReference type="EMBL" id="QJI05343.1"/>
    </source>
</evidence>
<dbReference type="EMBL" id="MT141455">
    <property type="protein sequence ID" value="QJA61861.1"/>
    <property type="molecule type" value="Genomic_DNA"/>
</dbReference>